<dbReference type="Gene3D" id="2.60.120.260">
    <property type="entry name" value="Galactose-binding domain-like"/>
    <property type="match status" value="1"/>
</dbReference>
<gene>
    <name evidence="8" type="primary">DOC1</name>
    <name evidence="8" type="ORF">ALECFALPRED_010647</name>
</gene>
<evidence type="ECO:0000256" key="1">
    <source>
        <dbReference type="ARBA" id="ARBA00006762"/>
    </source>
</evidence>
<keyword evidence="4" id="KW-0833">Ubl conjugation pathway</keyword>
<protein>
    <submittedName>
        <fullName evidence="8">Anaphase promoting complex subunit doc1</fullName>
    </submittedName>
</protein>
<keyword evidence="5" id="KW-0131">Cell cycle</keyword>
<comment type="similarity">
    <text evidence="1">Belongs to the APC10 family.</text>
</comment>
<dbReference type="PANTHER" id="PTHR12936:SF0">
    <property type="entry name" value="ANAPHASE-PROMOTING COMPLEX SUBUNIT 10"/>
    <property type="match status" value="1"/>
</dbReference>
<feature type="region of interest" description="Disordered" evidence="6">
    <location>
        <begin position="1"/>
        <end position="46"/>
    </location>
</feature>
<dbReference type="Pfam" id="PF03256">
    <property type="entry name" value="ANAPC10"/>
    <property type="match status" value="1"/>
</dbReference>
<feature type="compositionally biased region" description="Acidic residues" evidence="6">
    <location>
        <begin position="25"/>
        <end position="40"/>
    </location>
</feature>
<accession>A0A8H3EG15</accession>
<dbReference type="CDD" id="cd08366">
    <property type="entry name" value="APC10"/>
    <property type="match status" value="1"/>
</dbReference>
<feature type="compositionally biased region" description="Polar residues" evidence="6">
    <location>
        <begin position="1"/>
        <end position="11"/>
    </location>
</feature>
<dbReference type="InterPro" id="IPR004939">
    <property type="entry name" value="APC_su10/DOC_dom"/>
</dbReference>
<evidence type="ECO:0000256" key="5">
    <source>
        <dbReference type="ARBA" id="ARBA00023306"/>
    </source>
</evidence>
<comment type="caution">
    <text evidence="8">The sequence shown here is derived from an EMBL/GenBank/DDBJ whole genome shotgun (WGS) entry which is preliminary data.</text>
</comment>
<dbReference type="AlphaFoldDB" id="A0A8H3EG15"/>
<dbReference type="GO" id="GO:0051301">
    <property type="term" value="P:cell division"/>
    <property type="evidence" value="ECO:0007669"/>
    <property type="project" value="UniProtKB-KW"/>
</dbReference>
<evidence type="ECO:0000256" key="6">
    <source>
        <dbReference type="SAM" id="MobiDB-lite"/>
    </source>
</evidence>
<dbReference type="InterPro" id="IPR016901">
    <property type="entry name" value="APC10/Doc1"/>
</dbReference>
<evidence type="ECO:0000259" key="7">
    <source>
        <dbReference type="PROSITE" id="PS51284"/>
    </source>
</evidence>
<evidence type="ECO:0000256" key="4">
    <source>
        <dbReference type="ARBA" id="ARBA00022786"/>
    </source>
</evidence>
<dbReference type="GO" id="GO:0070979">
    <property type="term" value="P:protein K11-linked ubiquitination"/>
    <property type="evidence" value="ECO:0007669"/>
    <property type="project" value="TreeGrafter"/>
</dbReference>
<name>A0A8H3EG15_9LECA</name>
<evidence type="ECO:0000313" key="9">
    <source>
        <dbReference type="Proteomes" id="UP000664203"/>
    </source>
</evidence>
<dbReference type="SUPFAM" id="SSF49785">
    <property type="entry name" value="Galactose-binding domain-like"/>
    <property type="match status" value="1"/>
</dbReference>
<keyword evidence="2" id="KW-0132">Cell division</keyword>
<dbReference type="Proteomes" id="UP000664203">
    <property type="component" value="Unassembled WGS sequence"/>
</dbReference>
<dbReference type="EMBL" id="CAJPDR010000009">
    <property type="protein sequence ID" value="CAF9904965.1"/>
    <property type="molecule type" value="Genomic_DNA"/>
</dbReference>
<evidence type="ECO:0000256" key="3">
    <source>
        <dbReference type="ARBA" id="ARBA00022776"/>
    </source>
</evidence>
<reference evidence="8" key="1">
    <citation type="submission" date="2021-03" db="EMBL/GenBank/DDBJ databases">
        <authorList>
            <person name="Tagirdzhanova G."/>
        </authorList>
    </citation>
    <scope>NUCLEOTIDE SEQUENCE</scope>
</reference>
<dbReference type="GO" id="GO:0031145">
    <property type="term" value="P:anaphase-promoting complex-dependent catabolic process"/>
    <property type="evidence" value="ECO:0007669"/>
    <property type="project" value="InterPro"/>
</dbReference>
<sequence>MNSMNDTTSDNGDGAENPESHLQEVVDDVDLDSATEEDPLTLDPSTSSSNIPFSLLCRHALTRVPSAQDPSLSGLREISSLASWSVSTHKPSCGVDALRNLNPSQFWQSDGPQPHLLTIHFFKLVKIVKIRVYLDFLLDESYTPTKMQFWGGTGMYDLVQFYEWRGEEPRGWVDVDLEGVGVGGKAELRAFVVQVRVLENHQNGKDTHVRGVQIFAQDDKIKKARVALADEDGKETNGGEGIEAVGMEEPDWMQDPEIR</sequence>
<dbReference type="SMART" id="SM01337">
    <property type="entry name" value="APC10"/>
    <property type="match status" value="1"/>
</dbReference>
<dbReference type="PANTHER" id="PTHR12936">
    <property type="entry name" value="ANAPHASE-PROMOTING COMPLEX 10"/>
    <property type="match status" value="1"/>
</dbReference>
<evidence type="ECO:0000256" key="2">
    <source>
        <dbReference type="ARBA" id="ARBA00022618"/>
    </source>
</evidence>
<evidence type="ECO:0000313" key="8">
    <source>
        <dbReference type="EMBL" id="CAF9904965.1"/>
    </source>
</evidence>
<organism evidence="8 9">
    <name type="scientific">Alectoria fallacina</name>
    <dbReference type="NCBI Taxonomy" id="1903189"/>
    <lineage>
        <taxon>Eukaryota</taxon>
        <taxon>Fungi</taxon>
        <taxon>Dikarya</taxon>
        <taxon>Ascomycota</taxon>
        <taxon>Pezizomycotina</taxon>
        <taxon>Lecanoromycetes</taxon>
        <taxon>OSLEUM clade</taxon>
        <taxon>Lecanoromycetidae</taxon>
        <taxon>Lecanorales</taxon>
        <taxon>Lecanorineae</taxon>
        <taxon>Parmeliaceae</taxon>
        <taxon>Alectoria</taxon>
    </lineage>
</organism>
<dbReference type="OrthoDB" id="24948at2759"/>
<keyword evidence="3" id="KW-0498">Mitosis</keyword>
<proteinExistence type="inferred from homology"/>
<feature type="compositionally biased region" description="Acidic residues" evidence="6">
    <location>
        <begin position="246"/>
        <end position="259"/>
    </location>
</feature>
<dbReference type="InterPro" id="IPR008979">
    <property type="entry name" value="Galactose-bd-like_sf"/>
</dbReference>
<dbReference type="PROSITE" id="PS51284">
    <property type="entry name" value="DOC"/>
    <property type="match status" value="1"/>
</dbReference>
<feature type="region of interest" description="Disordered" evidence="6">
    <location>
        <begin position="232"/>
        <end position="259"/>
    </location>
</feature>
<feature type="domain" description="DOC" evidence="7">
    <location>
        <begin position="54"/>
        <end position="241"/>
    </location>
</feature>
<dbReference type="GO" id="GO:0005680">
    <property type="term" value="C:anaphase-promoting complex"/>
    <property type="evidence" value="ECO:0007669"/>
    <property type="project" value="InterPro"/>
</dbReference>
<keyword evidence="9" id="KW-1185">Reference proteome</keyword>